<dbReference type="EMBL" id="CP022203">
    <property type="protein sequence ID" value="ATB46244.1"/>
    <property type="molecule type" value="Genomic_DNA"/>
</dbReference>
<dbReference type="InterPro" id="IPR000223">
    <property type="entry name" value="Pept_S26A_signal_pept_1"/>
</dbReference>
<evidence type="ECO:0000256" key="4">
    <source>
        <dbReference type="ARBA" id="ARBA00019232"/>
    </source>
</evidence>
<protein>
    <recommendedName>
        <fullName evidence="3">Mitochondrial inner membrane protease subunit 2</fullName>
    </recommendedName>
    <alternativeName>
        <fullName evidence="10">Leader peptidase I</fullName>
    </alternativeName>
    <alternativeName>
        <fullName evidence="4">Signal peptidase I</fullName>
    </alternativeName>
</protein>
<evidence type="ECO:0000256" key="7">
    <source>
        <dbReference type="ARBA" id="ARBA00022801"/>
    </source>
</evidence>
<dbReference type="GO" id="GO:0016020">
    <property type="term" value="C:membrane"/>
    <property type="evidence" value="ECO:0007669"/>
    <property type="project" value="UniProtKB-SubCell"/>
</dbReference>
<dbReference type="PANTHER" id="PTHR46041">
    <property type="entry name" value="MITOCHONDRIAL INNER MEMBRANE PROTEASE SUBUNIT 2"/>
    <property type="match status" value="1"/>
</dbReference>
<keyword evidence="14" id="KW-1185">Reference proteome</keyword>
<name>A0A250JQU8_9BACT</name>
<evidence type="ECO:0000259" key="12">
    <source>
        <dbReference type="Pfam" id="PF10502"/>
    </source>
</evidence>
<organism evidence="13 14">
    <name type="scientific">Corallococcus macrosporus DSM 14697</name>
    <dbReference type="NCBI Taxonomy" id="1189310"/>
    <lineage>
        <taxon>Bacteria</taxon>
        <taxon>Pseudomonadati</taxon>
        <taxon>Myxococcota</taxon>
        <taxon>Myxococcia</taxon>
        <taxon>Myxococcales</taxon>
        <taxon>Cystobacterineae</taxon>
        <taxon>Myxococcaceae</taxon>
        <taxon>Corallococcus</taxon>
    </lineage>
</organism>
<evidence type="ECO:0000256" key="3">
    <source>
        <dbReference type="ARBA" id="ARBA00013650"/>
    </source>
</evidence>
<keyword evidence="6" id="KW-0812">Transmembrane</keyword>
<dbReference type="PANTHER" id="PTHR46041:SF2">
    <property type="entry name" value="MITOCHONDRIAL INNER MEMBRANE PROTEASE SUBUNIT 2"/>
    <property type="match status" value="1"/>
</dbReference>
<dbReference type="RefSeq" id="WP_239989438.1">
    <property type="nucleotide sequence ID" value="NZ_CP022203.1"/>
</dbReference>
<evidence type="ECO:0000256" key="11">
    <source>
        <dbReference type="PIRSR" id="PIRSR600223-1"/>
    </source>
</evidence>
<evidence type="ECO:0000256" key="1">
    <source>
        <dbReference type="ARBA" id="ARBA00004167"/>
    </source>
</evidence>
<dbReference type="InterPro" id="IPR019533">
    <property type="entry name" value="Peptidase_S26"/>
</dbReference>
<dbReference type="SUPFAM" id="SSF51306">
    <property type="entry name" value="LexA/Signal peptidase"/>
    <property type="match status" value="1"/>
</dbReference>
<feature type="active site" evidence="11">
    <location>
        <position position="90"/>
    </location>
</feature>
<evidence type="ECO:0000256" key="8">
    <source>
        <dbReference type="ARBA" id="ARBA00022989"/>
    </source>
</evidence>
<dbReference type="InterPro" id="IPR037730">
    <property type="entry name" value="IMP2"/>
</dbReference>
<reference evidence="13 14" key="1">
    <citation type="submission" date="2017-06" db="EMBL/GenBank/DDBJ databases">
        <title>Sequencing and comparative analysis of myxobacterial genomes.</title>
        <authorList>
            <person name="Rupp O."/>
            <person name="Goesmann A."/>
            <person name="Sogaard-Andersen L."/>
        </authorList>
    </citation>
    <scope>NUCLEOTIDE SEQUENCE [LARGE SCALE GENOMIC DNA]</scope>
    <source>
        <strain evidence="13 14">DSM 14697</strain>
    </source>
</reference>
<gene>
    <name evidence="13" type="ORF">MYMAC_001836</name>
</gene>
<evidence type="ECO:0000256" key="6">
    <source>
        <dbReference type="ARBA" id="ARBA00022692"/>
    </source>
</evidence>
<accession>A0A250JQU8</accession>
<evidence type="ECO:0000313" key="14">
    <source>
        <dbReference type="Proteomes" id="UP000217343"/>
    </source>
</evidence>
<dbReference type="InterPro" id="IPR036286">
    <property type="entry name" value="LexA/Signal_pep-like_sf"/>
</dbReference>
<dbReference type="CDD" id="cd06462">
    <property type="entry name" value="Peptidase_S24_S26"/>
    <property type="match status" value="1"/>
</dbReference>
<dbReference type="Proteomes" id="UP000217343">
    <property type="component" value="Chromosome"/>
</dbReference>
<dbReference type="KEGG" id="mmas:MYMAC_001836"/>
<feature type="domain" description="Peptidase S26" evidence="12">
    <location>
        <begin position="11"/>
        <end position="100"/>
    </location>
</feature>
<dbReference type="AlphaFoldDB" id="A0A250JQU8"/>
<evidence type="ECO:0000256" key="2">
    <source>
        <dbReference type="ARBA" id="ARBA00007066"/>
    </source>
</evidence>
<evidence type="ECO:0000313" key="13">
    <source>
        <dbReference type="EMBL" id="ATB46244.1"/>
    </source>
</evidence>
<evidence type="ECO:0000256" key="10">
    <source>
        <dbReference type="ARBA" id="ARBA00029906"/>
    </source>
</evidence>
<dbReference type="Pfam" id="PF10502">
    <property type="entry name" value="Peptidase_S26"/>
    <property type="match status" value="2"/>
</dbReference>
<dbReference type="GO" id="GO:0004252">
    <property type="term" value="F:serine-type endopeptidase activity"/>
    <property type="evidence" value="ECO:0007669"/>
    <property type="project" value="InterPro"/>
</dbReference>
<sequence>MMLTAMGAGAALLVAGVAAAAWGRRRWVVVAVRGNSMSPTLHDGQRLVARRLGRAPAPGNGYSRSDVVVFVLSAKQRETLEAEALPYLVKRVAAVAGDPVPDWARAALGADDDSRVPPGKVVVSGDNARSQDSRQLGYIDAEAIIAVVRLRGPEPSRTG</sequence>
<comment type="similarity">
    <text evidence="2">Belongs to the peptidase S26 family. IMP2 subfamily.</text>
</comment>
<keyword evidence="7" id="KW-0378">Hydrolase</keyword>
<feature type="domain" description="Peptidase S26" evidence="12">
    <location>
        <begin position="112"/>
        <end position="150"/>
    </location>
</feature>
<keyword evidence="8" id="KW-1133">Transmembrane helix</keyword>
<dbReference type="GO" id="GO:0006465">
    <property type="term" value="P:signal peptide processing"/>
    <property type="evidence" value="ECO:0007669"/>
    <property type="project" value="InterPro"/>
</dbReference>
<feature type="active site" evidence="11">
    <location>
        <position position="36"/>
    </location>
</feature>
<proteinExistence type="inferred from homology"/>
<keyword evidence="9" id="KW-0472">Membrane</keyword>
<evidence type="ECO:0000256" key="5">
    <source>
        <dbReference type="ARBA" id="ARBA00022670"/>
    </source>
</evidence>
<evidence type="ECO:0000256" key="9">
    <source>
        <dbReference type="ARBA" id="ARBA00023136"/>
    </source>
</evidence>
<comment type="subcellular location">
    <subcellularLocation>
        <location evidence="1">Membrane</location>
        <topology evidence="1">Single-pass membrane protein</topology>
    </subcellularLocation>
</comment>
<dbReference type="Gene3D" id="2.10.109.10">
    <property type="entry name" value="Umud Fragment, subunit A"/>
    <property type="match status" value="1"/>
</dbReference>
<keyword evidence="5" id="KW-0645">Protease</keyword>
<dbReference type="PRINTS" id="PR00727">
    <property type="entry name" value="LEADERPTASE"/>
</dbReference>